<keyword evidence="3" id="KW-0178">Competence</keyword>
<proteinExistence type="predicted"/>
<dbReference type="Gene3D" id="3.30.700.10">
    <property type="entry name" value="Glycoprotein, Type 4 Pilin"/>
    <property type="match status" value="1"/>
</dbReference>
<gene>
    <name evidence="5" type="ORF">AUO94_10095</name>
</gene>
<dbReference type="NCBIfam" id="TIGR02532">
    <property type="entry name" value="IV_pilin_GFxxxE"/>
    <property type="match status" value="1"/>
</dbReference>
<organism evidence="5 6">
    <name type="scientific">Planococcus kocurii</name>
    <dbReference type="NCBI Taxonomy" id="1374"/>
    <lineage>
        <taxon>Bacteria</taxon>
        <taxon>Bacillati</taxon>
        <taxon>Bacillota</taxon>
        <taxon>Bacilli</taxon>
        <taxon>Bacillales</taxon>
        <taxon>Caryophanaceae</taxon>
        <taxon>Planococcus</taxon>
    </lineage>
</organism>
<evidence type="ECO:0000313" key="5">
    <source>
        <dbReference type="EMBL" id="ALS78987.1"/>
    </source>
</evidence>
<keyword evidence="6" id="KW-1185">Reference proteome</keyword>
<evidence type="ECO:0000313" key="6">
    <source>
        <dbReference type="Proteomes" id="UP000065533"/>
    </source>
</evidence>
<keyword evidence="4" id="KW-0812">Transmembrane</keyword>
<dbReference type="InterPro" id="IPR000983">
    <property type="entry name" value="Bac_GSPG_pilin"/>
</dbReference>
<name>A0ABN4JVU4_9BACL</name>
<evidence type="ECO:0000256" key="3">
    <source>
        <dbReference type="ARBA" id="ARBA00023287"/>
    </source>
</evidence>
<dbReference type="Pfam" id="PF07963">
    <property type="entry name" value="N_methyl"/>
    <property type="match status" value="1"/>
</dbReference>
<evidence type="ECO:0000256" key="1">
    <source>
        <dbReference type="ARBA" id="ARBA00004241"/>
    </source>
</evidence>
<keyword evidence="4" id="KW-1133">Transmembrane helix</keyword>
<dbReference type="EMBL" id="CP013661">
    <property type="protein sequence ID" value="ALS78987.1"/>
    <property type="molecule type" value="Genomic_DNA"/>
</dbReference>
<reference evidence="5" key="1">
    <citation type="submission" date="2016-01" db="EMBL/GenBank/DDBJ databases">
        <title>Complete genome of Planococcus kocurri type strain.</title>
        <authorList>
            <person name="See-Too W.S."/>
        </authorList>
    </citation>
    <scope>NUCLEOTIDE SEQUENCE [LARGE SCALE GENOMIC DNA]</scope>
    <source>
        <strain evidence="5">ATCC 43650</strain>
    </source>
</reference>
<dbReference type="RefSeq" id="WP_058385644.1">
    <property type="nucleotide sequence ID" value="NZ_CP013661.2"/>
</dbReference>
<accession>A0ABN4JVU4</accession>
<protein>
    <submittedName>
        <fullName evidence="5">Pilus assembly protein PilA</fullName>
    </submittedName>
</protein>
<keyword evidence="2" id="KW-0488">Methylation</keyword>
<dbReference type="PRINTS" id="PR00813">
    <property type="entry name" value="BCTERIALGSPG"/>
</dbReference>
<evidence type="ECO:0000256" key="4">
    <source>
        <dbReference type="SAM" id="Phobius"/>
    </source>
</evidence>
<comment type="subcellular location">
    <subcellularLocation>
        <location evidence="1">Cell surface</location>
    </subcellularLocation>
</comment>
<evidence type="ECO:0000256" key="2">
    <source>
        <dbReference type="ARBA" id="ARBA00022481"/>
    </source>
</evidence>
<dbReference type="InterPro" id="IPR012902">
    <property type="entry name" value="N_methyl_site"/>
</dbReference>
<sequence>MKKYLQNKLNNEKGMTLIELLAVIVIIAIIAAIAIPSIGSIIENSRNGAVKSDYQNALSSANIYFTENPSEPTVSVSVLAGKGTGVTTSYLDDQGSLQDAVLITKTKTGNTISGSAIANGKTYTLKSALTNSQLSSIKNADFTGAAIAPKS</sequence>
<keyword evidence="4" id="KW-0472">Membrane</keyword>
<dbReference type="Proteomes" id="UP000065533">
    <property type="component" value="Chromosome"/>
</dbReference>
<dbReference type="PROSITE" id="PS00409">
    <property type="entry name" value="PROKAR_NTER_METHYL"/>
    <property type="match status" value="1"/>
</dbReference>
<feature type="transmembrane region" description="Helical" evidence="4">
    <location>
        <begin position="20"/>
        <end position="42"/>
    </location>
</feature>
<dbReference type="SUPFAM" id="SSF54523">
    <property type="entry name" value="Pili subunits"/>
    <property type="match status" value="1"/>
</dbReference>
<dbReference type="InterPro" id="IPR045584">
    <property type="entry name" value="Pilin-like"/>
</dbReference>